<keyword evidence="3" id="KW-1185">Reference proteome</keyword>
<feature type="transmembrane region" description="Helical" evidence="1">
    <location>
        <begin position="120"/>
        <end position="139"/>
    </location>
</feature>
<name>A0A1J4MSI8_9CRYT</name>
<proteinExistence type="predicted"/>
<sequence>MERDEESWVSVTSFFFLSNVVRVTFVSYFFWSGAVLLAGAIISHELFIHYSPLINGNIACSAKYNFYVILYIWIIEGSIFILACISYSVIEARNLNFDNLSLSTQVIGIMIKYMPTWLRIFHIFTFCQITVLVLQFLFLPECNSTGLQISLVVISVIWWFIVIFGVICKRKIAIPPHIFDPLKAKSDFFTEIHLVLRSMGP</sequence>
<keyword evidence="1" id="KW-0472">Membrane</keyword>
<dbReference type="Proteomes" id="UP000186804">
    <property type="component" value="Unassembled WGS sequence"/>
</dbReference>
<keyword evidence="1" id="KW-0812">Transmembrane</keyword>
<dbReference type="GeneID" id="92366566"/>
<comment type="caution">
    <text evidence="2">The sequence shown here is derived from an EMBL/GenBank/DDBJ whole genome shotgun (WGS) entry which is preliminary data.</text>
</comment>
<keyword evidence="1" id="KW-1133">Transmembrane helix</keyword>
<feature type="transmembrane region" description="Helical" evidence="1">
    <location>
        <begin position="146"/>
        <end position="167"/>
    </location>
</feature>
<evidence type="ECO:0008006" key="4">
    <source>
        <dbReference type="Google" id="ProtNLM"/>
    </source>
</evidence>
<dbReference type="OrthoDB" id="336859at2759"/>
<evidence type="ECO:0000256" key="1">
    <source>
        <dbReference type="SAM" id="Phobius"/>
    </source>
</evidence>
<evidence type="ECO:0000313" key="3">
    <source>
        <dbReference type="Proteomes" id="UP000186804"/>
    </source>
</evidence>
<gene>
    <name evidence="2" type="ORF">cand_023820</name>
</gene>
<reference evidence="2 3" key="1">
    <citation type="submission" date="2016-10" db="EMBL/GenBank/DDBJ databases">
        <title>Reductive evolution of mitochondrial metabolism and differential evolution of invasion-related proteins in Cryptosporidium.</title>
        <authorList>
            <person name="Liu S."/>
            <person name="Roellig D.M."/>
            <person name="Guo Y."/>
            <person name="Li N."/>
            <person name="Frace M.A."/>
            <person name="Tang K."/>
            <person name="Zhang L."/>
            <person name="Feng Y."/>
            <person name="Xiao L."/>
        </authorList>
    </citation>
    <scope>NUCLEOTIDE SEQUENCE [LARGE SCALE GENOMIC DNA]</scope>
    <source>
        <strain evidence="2">30847</strain>
    </source>
</reference>
<feature type="transmembrane region" description="Helical" evidence="1">
    <location>
        <begin position="64"/>
        <end position="90"/>
    </location>
</feature>
<protein>
    <recommendedName>
        <fullName evidence="4">Transmembrane protein</fullName>
    </recommendedName>
</protein>
<dbReference type="VEuPathDB" id="CryptoDB:cand_023820"/>
<accession>A0A1J4MSI8</accession>
<dbReference type="EMBL" id="LRBS01000048">
    <property type="protein sequence ID" value="OII77039.1"/>
    <property type="molecule type" value="Genomic_DNA"/>
</dbReference>
<organism evidence="2 3">
    <name type="scientific">Cryptosporidium andersoni</name>
    <dbReference type="NCBI Taxonomy" id="117008"/>
    <lineage>
        <taxon>Eukaryota</taxon>
        <taxon>Sar</taxon>
        <taxon>Alveolata</taxon>
        <taxon>Apicomplexa</taxon>
        <taxon>Conoidasida</taxon>
        <taxon>Coccidia</taxon>
        <taxon>Eucoccidiorida</taxon>
        <taxon>Eimeriorina</taxon>
        <taxon>Cryptosporidiidae</taxon>
        <taxon>Cryptosporidium</taxon>
    </lineage>
</organism>
<dbReference type="AlphaFoldDB" id="A0A1J4MSI8"/>
<feature type="transmembrane region" description="Helical" evidence="1">
    <location>
        <begin position="20"/>
        <end position="43"/>
    </location>
</feature>
<evidence type="ECO:0000313" key="2">
    <source>
        <dbReference type="EMBL" id="OII77039.1"/>
    </source>
</evidence>
<dbReference type="RefSeq" id="XP_067068885.1">
    <property type="nucleotide sequence ID" value="XM_067212612.1"/>
</dbReference>